<evidence type="ECO:0000313" key="1">
    <source>
        <dbReference type="EMBL" id="MDQ6596016.1"/>
    </source>
</evidence>
<evidence type="ECO:0000313" key="3">
    <source>
        <dbReference type="Proteomes" id="UP000295132"/>
    </source>
</evidence>
<dbReference type="Proteomes" id="UP000295132">
    <property type="component" value="Unassembled WGS sequence"/>
</dbReference>
<accession>A0A4V3ATF0</accession>
<reference evidence="2 3" key="1">
    <citation type="submission" date="2019-03" db="EMBL/GenBank/DDBJ databases">
        <title>Bacillus niacini sp. nov. a Nicotinate-Metabolizing Mesophile Isolated from Soil.</title>
        <authorList>
            <person name="Zhang G."/>
        </authorList>
    </citation>
    <scope>NUCLEOTIDE SEQUENCE [LARGE SCALE GENOMIC DNA]</scope>
    <source>
        <strain evidence="2 3">WN066</strain>
    </source>
</reference>
<gene>
    <name evidence="2" type="ORF">E2K98_17170</name>
    <name evidence="1" type="ORF">RCG21_06350</name>
</gene>
<dbReference type="Pfam" id="PF19741">
    <property type="entry name" value="DUF6230"/>
    <property type="match status" value="1"/>
</dbReference>
<dbReference type="EMBL" id="JAVGVR010000001">
    <property type="protein sequence ID" value="MDQ6596016.1"/>
    <property type="molecule type" value="Genomic_DNA"/>
</dbReference>
<dbReference type="EMBL" id="SMYO01000008">
    <property type="protein sequence ID" value="TDK59666.1"/>
    <property type="molecule type" value="Genomic_DNA"/>
</dbReference>
<dbReference type="RefSeq" id="WP_133336229.1">
    <property type="nucleotide sequence ID" value="NZ_JAVGVR010000001.1"/>
</dbReference>
<sequence>MESSIQLVEGATSKKVFWSALASGVLILGLLLVSFGLSGVAYAVPIAGVGDFYVEFDKLVGNGYTFYPKLGETSSEDSAPQGTNIMDNLVIDNLQLYKDFKVGGQWIRVKITASKPVQITGLQHDASLIQADAKFTNLALKEHHSDDWQKQFKQTSSTITLEHAKLKTHYLFQKTINMNGMRLTVERIKK</sequence>
<organism evidence="2 3">
    <name type="scientific">Bacillus salipaludis</name>
    <dbReference type="NCBI Taxonomy" id="2547811"/>
    <lineage>
        <taxon>Bacteria</taxon>
        <taxon>Bacillati</taxon>
        <taxon>Bacillota</taxon>
        <taxon>Bacilli</taxon>
        <taxon>Bacillales</taxon>
        <taxon>Bacillaceae</taxon>
        <taxon>Bacillus</taxon>
    </lineage>
</organism>
<dbReference type="InterPro" id="IPR046198">
    <property type="entry name" value="DUF6230"/>
</dbReference>
<evidence type="ECO:0000313" key="4">
    <source>
        <dbReference type="Proteomes" id="UP001178888"/>
    </source>
</evidence>
<protein>
    <submittedName>
        <fullName evidence="1">DUF6230 family protein</fullName>
    </submittedName>
</protein>
<keyword evidence="4" id="KW-1185">Reference proteome</keyword>
<name>A0A4V3ATF0_9BACI</name>
<dbReference type="Proteomes" id="UP001178888">
    <property type="component" value="Unassembled WGS sequence"/>
</dbReference>
<evidence type="ECO:0000313" key="2">
    <source>
        <dbReference type="EMBL" id="TDK59666.1"/>
    </source>
</evidence>
<dbReference type="AlphaFoldDB" id="A0A4V3ATF0"/>
<proteinExistence type="predicted"/>
<comment type="caution">
    <text evidence="2">The sequence shown here is derived from an EMBL/GenBank/DDBJ whole genome shotgun (WGS) entry which is preliminary data.</text>
</comment>
<reference evidence="1" key="2">
    <citation type="submission" date="2023-08" db="EMBL/GenBank/DDBJ databases">
        <title>Nitrogen cycling bacteria in agricultural field soils.</title>
        <authorList>
            <person name="Jang J."/>
        </authorList>
    </citation>
    <scope>NUCLEOTIDE SEQUENCE</scope>
    <source>
        <strain evidence="1">PS3-36</strain>
    </source>
</reference>